<evidence type="ECO:0000259" key="1">
    <source>
        <dbReference type="SMART" id="SM00458"/>
    </source>
</evidence>
<dbReference type="Pfam" id="PF14200">
    <property type="entry name" value="RicinB_lectin_2"/>
    <property type="match status" value="1"/>
</dbReference>
<accession>A0A8J3FED6</accession>
<reference evidence="2" key="1">
    <citation type="journal article" date="2014" name="Int. J. Syst. Evol. Microbiol.">
        <title>Complete genome sequence of Corynebacterium casei LMG S-19264T (=DSM 44701T), isolated from a smear-ripened cheese.</title>
        <authorList>
            <consortium name="US DOE Joint Genome Institute (JGI-PGF)"/>
            <person name="Walter F."/>
            <person name="Albersmeier A."/>
            <person name="Kalinowski J."/>
            <person name="Ruckert C."/>
        </authorList>
    </citation>
    <scope>NUCLEOTIDE SEQUENCE</scope>
    <source>
        <strain evidence="2">JCM 3090</strain>
    </source>
</reference>
<dbReference type="CDD" id="cd00161">
    <property type="entry name" value="beta-trefoil_Ricin-like"/>
    <property type="match status" value="2"/>
</dbReference>
<feature type="domain" description="Ricin B lectin" evidence="1">
    <location>
        <begin position="396"/>
        <end position="529"/>
    </location>
</feature>
<gene>
    <name evidence="2" type="ORF">GCM10010123_32310</name>
</gene>
<dbReference type="PROSITE" id="PS50231">
    <property type="entry name" value="RICIN_B_LECTIN"/>
    <property type="match status" value="1"/>
</dbReference>
<dbReference type="SMART" id="SM00458">
    <property type="entry name" value="RICIN"/>
    <property type="match status" value="2"/>
</dbReference>
<dbReference type="InterPro" id="IPR035992">
    <property type="entry name" value="Ricin_B-like_lectins"/>
</dbReference>
<feature type="domain" description="Ricin B lectin" evidence="1">
    <location>
        <begin position="249"/>
        <end position="385"/>
    </location>
</feature>
<dbReference type="Pfam" id="PF00652">
    <property type="entry name" value="Ricin_B_lectin"/>
    <property type="match status" value="1"/>
</dbReference>
<evidence type="ECO:0000313" key="3">
    <source>
        <dbReference type="Proteomes" id="UP000649739"/>
    </source>
</evidence>
<organism evidence="2 3">
    <name type="scientific">Pilimelia anulata</name>
    <dbReference type="NCBI Taxonomy" id="53371"/>
    <lineage>
        <taxon>Bacteria</taxon>
        <taxon>Bacillati</taxon>
        <taxon>Actinomycetota</taxon>
        <taxon>Actinomycetes</taxon>
        <taxon>Micromonosporales</taxon>
        <taxon>Micromonosporaceae</taxon>
        <taxon>Pilimelia</taxon>
    </lineage>
</organism>
<evidence type="ECO:0000313" key="2">
    <source>
        <dbReference type="EMBL" id="GGK00033.1"/>
    </source>
</evidence>
<dbReference type="Gene3D" id="2.80.10.50">
    <property type="match status" value="2"/>
</dbReference>
<dbReference type="EMBL" id="BMQB01000007">
    <property type="protein sequence ID" value="GGK00033.1"/>
    <property type="molecule type" value="Genomic_DNA"/>
</dbReference>
<name>A0A8J3FED6_9ACTN</name>
<protein>
    <recommendedName>
        <fullName evidence="1">Ricin B lectin domain-containing protein</fullName>
    </recommendedName>
</protein>
<proteinExistence type="predicted"/>
<dbReference type="AlphaFoldDB" id="A0A8J3FED6"/>
<reference evidence="2" key="2">
    <citation type="submission" date="2020-09" db="EMBL/GenBank/DDBJ databases">
        <authorList>
            <person name="Sun Q."/>
            <person name="Ohkuma M."/>
        </authorList>
    </citation>
    <scope>NUCLEOTIDE SEQUENCE</scope>
    <source>
        <strain evidence="2">JCM 3090</strain>
    </source>
</reference>
<keyword evidence="3" id="KW-1185">Reference proteome</keyword>
<dbReference type="InterPro" id="IPR000772">
    <property type="entry name" value="Ricin_B_lectin"/>
</dbReference>
<dbReference type="SUPFAM" id="SSF50370">
    <property type="entry name" value="Ricin B-like lectins"/>
    <property type="match status" value="2"/>
</dbReference>
<dbReference type="SUPFAM" id="SSF55486">
    <property type="entry name" value="Metalloproteases ('zincins'), catalytic domain"/>
    <property type="match status" value="1"/>
</dbReference>
<sequence length="531" mass="57483">MTGFICDGNDGARVEVLYVREATMPDRYAAMQPVLQAWLLNADAAFNDGAARQGQSRHLRFLTEKVGDGCGAVVKHVVVPKDSLKDFDPSVDAVRALGYDRNDRKYLMITESTEVCGMAEYSHDDSPGPDNASNTGTSYLRVDATAGCLGANAIAHEMGHALGAVQDSAPHADDGHCTQSLDMMCHDDKTPTPDCPEWDSKRLPDCAGDDYFNVAPPAGSYLATHWNLARSRFFHTSDTPSNVDYPRPGFTYTVTNVASGAALDIDPANGSTNDRKRYLSAAPANSASATQKWLIGYDTGIQLMNNDSLLCLDSANRSQKPGTRSYQEECAAEDGQRWAYLPHTDGSYSILNWLTGLALTQDRPDSSLMKQQVYTGAASQRWRVERIADPAPLGGSGTYHLAALSSRDAVSAPTNSLPGAVVTHSPRSTATSQHWRLTARGQYWQLKLASTSLCVSNNRTTTVGGELTLRPCAITGTDQQWTMTRIADGRYQLVNRLSGLALAMTDGDLSALQQQPSDAKNRAQIFALTLD</sequence>
<dbReference type="Proteomes" id="UP000649739">
    <property type="component" value="Unassembled WGS sequence"/>
</dbReference>
<comment type="caution">
    <text evidence="2">The sequence shown here is derived from an EMBL/GenBank/DDBJ whole genome shotgun (WGS) entry which is preliminary data.</text>
</comment>